<dbReference type="EMBL" id="AOMD01000015">
    <property type="protein sequence ID" value="EMA46028.1"/>
    <property type="molecule type" value="Genomic_DNA"/>
</dbReference>
<proteinExistence type="predicted"/>
<dbReference type="SUPFAM" id="SSF52402">
    <property type="entry name" value="Adenine nucleotide alpha hydrolases-like"/>
    <property type="match status" value="2"/>
</dbReference>
<name>M0ML00_9EURY</name>
<evidence type="ECO:0008006" key="3">
    <source>
        <dbReference type="Google" id="ProtNLM"/>
    </source>
</evidence>
<evidence type="ECO:0000313" key="2">
    <source>
        <dbReference type="Proteomes" id="UP000011669"/>
    </source>
</evidence>
<dbReference type="PATRIC" id="fig|1227455.4.peg.1014"/>
<accession>M0ML00</accession>
<keyword evidence="2" id="KW-1185">Reference proteome</keyword>
<dbReference type="STRING" id="1227455.C449_04967"/>
<evidence type="ECO:0000313" key="1">
    <source>
        <dbReference type="EMBL" id="EMA46028.1"/>
    </source>
</evidence>
<gene>
    <name evidence="1" type="ORF">C449_04967</name>
</gene>
<sequence length="229" mass="25557">MPVDVTADDRPARPLVDLCRSVDVVLLGYYPVPDQLAPAQLKQDHETDAQATLEETADRFRDNGIDVTDILVFTHDREDTIDRVANEYDCDAVLVLSETEHIEQILAPIRGDTNLERIVSLLEALMQTSDASATFFHSVAEDSDPSHGEFLVRGAADRLAEAGIDRDRIDWQLSEEESPHDEIVELGQAYDLLVLGETKPSLRDRILGAVPTRIVDEVDRPAFIVRDVE</sequence>
<dbReference type="AlphaFoldDB" id="M0ML00"/>
<protein>
    <recommendedName>
        <fullName evidence="3">UspA domain-containing protein</fullName>
    </recommendedName>
</protein>
<comment type="caution">
    <text evidence="1">The sequence shown here is derived from an EMBL/GenBank/DDBJ whole genome shotgun (WGS) entry which is preliminary data.</text>
</comment>
<dbReference type="InParanoid" id="M0ML00"/>
<organism evidence="1 2">
    <name type="scientific">Halococcus saccharolyticus DSM 5350</name>
    <dbReference type="NCBI Taxonomy" id="1227455"/>
    <lineage>
        <taxon>Archaea</taxon>
        <taxon>Methanobacteriati</taxon>
        <taxon>Methanobacteriota</taxon>
        <taxon>Stenosarchaea group</taxon>
        <taxon>Halobacteria</taxon>
        <taxon>Halobacteriales</taxon>
        <taxon>Halococcaceae</taxon>
        <taxon>Halococcus</taxon>
    </lineage>
</organism>
<reference evidence="1 2" key="1">
    <citation type="journal article" date="2014" name="PLoS Genet.">
        <title>Phylogenetically driven sequencing of extremely halophilic archaea reveals strategies for static and dynamic osmo-response.</title>
        <authorList>
            <person name="Becker E.A."/>
            <person name="Seitzer P.M."/>
            <person name="Tritt A."/>
            <person name="Larsen D."/>
            <person name="Krusor M."/>
            <person name="Yao A.I."/>
            <person name="Wu D."/>
            <person name="Madern D."/>
            <person name="Eisen J.A."/>
            <person name="Darling A.E."/>
            <person name="Facciotti M.T."/>
        </authorList>
    </citation>
    <scope>NUCLEOTIDE SEQUENCE [LARGE SCALE GENOMIC DNA]</scope>
    <source>
        <strain evidence="1 2">DSM 5350</strain>
    </source>
</reference>
<dbReference type="Proteomes" id="UP000011669">
    <property type="component" value="Unassembled WGS sequence"/>
</dbReference>
<dbReference type="Gene3D" id="3.40.50.12370">
    <property type="match status" value="1"/>
</dbReference>